<keyword evidence="10" id="KW-0333">Golgi apparatus</keyword>
<dbReference type="InterPro" id="IPR015720">
    <property type="entry name" value="Emp24-like"/>
</dbReference>
<name>A0A8C6HLW8_MUSSI</name>
<dbReference type="InterPro" id="IPR009038">
    <property type="entry name" value="GOLD_dom"/>
</dbReference>
<evidence type="ECO:0000256" key="6">
    <source>
        <dbReference type="ARBA" id="ARBA00022729"/>
    </source>
</evidence>
<dbReference type="Pfam" id="PF01105">
    <property type="entry name" value="EMP24_GP25L"/>
    <property type="match status" value="1"/>
</dbReference>
<feature type="domain" description="GOLD" evidence="14">
    <location>
        <begin position="45"/>
        <end position="100"/>
    </location>
</feature>
<evidence type="ECO:0000256" key="3">
    <source>
        <dbReference type="ARBA" id="ARBA00004619"/>
    </source>
</evidence>
<evidence type="ECO:0000256" key="12">
    <source>
        <dbReference type="RuleBase" id="RU003827"/>
    </source>
</evidence>
<evidence type="ECO:0000313" key="16">
    <source>
        <dbReference type="Proteomes" id="UP000694415"/>
    </source>
</evidence>
<evidence type="ECO:0000256" key="4">
    <source>
        <dbReference type="ARBA" id="ARBA00007104"/>
    </source>
</evidence>
<dbReference type="SUPFAM" id="SSF101576">
    <property type="entry name" value="Supernatant protein factor (SPF), C-terminal domain"/>
    <property type="match status" value="1"/>
</dbReference>
<sequence>MSGRMWLPFPVLLLSALPAALLRGAAGFTPSLDSDFTFTLPAGRKECFYQPMPLKASLEIEYQVLDGGELDIDFHLTSPEGRTLVFEQRKSDGVHTISIT</sequence>
<dbReference type="GO" id="GO:0033116">
    <property type="term" value="C:endoplasmic reticulum-Golgi intermediate compartment membrane"/>
    <property type="evidence" value="ECO:0007669"/>
    <property type="project" value="UniProtKB-SubCell"/>
</dbReference>
<dbReference type="GO" id="GO:0005789">
    <property type="term" value="C:endoplasmic reticulum membrane"/>
    <property type="evidence" value="ECO:0007669"/>
    <property type="project" value="UniProtKB-SubCell"/>
</dbReference>
<keyword evidence="16" id="KW-1185">Reference proteome</keyword>
<organism evidence="15 16">
    <name type="scientific">Mus spicilegus</name>
    <name type="common">Mound-building mouse</name>
    <dbReference type="NCBI Taxonomy" id="10103"/>
    <lineage>
        <taxon>Eukaryota</taxon>
        <taxon>Metazoa</taxon>
        <taxon>Chordata</taxon>
        <taxon>Craniata</taxon>
        <taxon>Vertebrata</taxon>
        <taxon>Euteleostomi</taxon>
        <taxon>Mammalia</taxon>
        <taxon>Eutheria</taxon>
        <taxon>Euarchontoglires</taxon>
        <taxon>Glires</taxon>
        <taxon>Rodentia</taxon>
        <taxon>Myomorpha</taxon>
        <taxon>Muroidea</taxon>
        <taxon>Muridae</taxon>
        <taxon>Murinae</taxon>
        <taxon>Mus</taxon>
        <taxon>Mus</taxon>
    </lineage>
</organism>
<keyword evidence="9" id="KW-1133">Transmembrane helix</keyword>
<dbReference type="Proteomes" id="UP000694415">
    <property type="component" value="Unplaced"/>
</dbReference>
<keyword evidence="6 13" id="KW-0732">Signal</keyword>
<evidence type="ECO:0000256" key="11">
    <source>
        <dbReference type="ARBA" id="ARBA00023136"/>
    </source>
</evidence>
<reference evidence="15" key="1">
    <citation type="submission" date="2025-08" db="UniProtKB">
        <authorList>
            <consortium name="Ensembl"/>
        </authorList>
    </citation>
    <scope>IDENTIFICATION</scope>
</reference>
<dbReference type="GO" id="GO:0015031">
    <property type="term" value="P:protein transport"/>
    <property type="evidence" value="ECO:0007669"/>
    <property type="project" value="UniProtKB-KW"/>
</dbReference>
<comment type="subcellular location">
    <subcellularLocation>
        <location evidence="1">Endoplasmic reticulum membrane</location>
        <topology evidence="1">Single-pass type I membrane protein</topology>
    </subcellularLocation>
    <subcellularLocation>
        <location evidence="2">Endoplasmic reticulum-Golgi intermediate compartment membrane</location>
        <topology evidence="2">Single-pass type I membrane protein</topology>
    </subcellularLocation>
    <subcellularLocation>
        <location evidence="3">Golgi apparatus</location>
        <location evidence="3">cis-Golgi network membrane</location>
        <topology evidence="3">Single-pass type I membrane protein</topology>
    </subcellularLocation>
    <subcellularLocation>
        <location evidence="12">Membrane</location>
        <topology evidence="12">Single-pass type I membrane protein</topology>
    </subcellularLocation>
</comment>
<evidence type="ECO:0000259" key="14">
    <source>
        <dbReference type="PROSITE" id="PS50866"/>
    </source>
</evidence>
<evidence type="ECO:0000256" key="7">
    <source>
        <dbReference type="ARBA" id="ARBA00022824"/>
    </source>
</evidence>
<dbReference type="InterPro" id="IPR036598">
    <property type="entry name" value="GOLD_dom_sf"/>
</dbReference>
<reference evidence="15" key="2">
    <citation type="submission" date="2025-09" db="UniProtKB">
        <authorList>
            <consortium name="Ensembl"/>
        </authorList>
    </citation>
    <scope>IDENTIFICATION</scope>
</reference>
<protein>
    <submittedName>
        <fullName evidence="15">Transmembrane p24 trafficking protein 5</fullName>
    </submittedName>
</protein>
<evidence type="ECO:0000313" key="15">
    <source>
        <dbReference type="Ensembl" id="ENSMSIP00000024055.1"/>
    </source>
</evidence>
<keyword evidence="11" id="KW-0472">Membrane</keyword>
<dbReference type="PROSITE" id="PS50866">
    <property type="entry name" value="GOLD"/>
    <property type="match status" value="1"/>
</dbReference>
<evidence type="ECO:0000256" key="13">
    <source>
        <dbReference type="SAM" id="SignalP"/>
    </source>
</evidence>
<dbReference type="GO" id="GO:0005794">
    <property type="term" value="C:Golgi apparatus"/>
    <property type="evidence" value="ECO:0007669"/>
    <property type="project" value="UniProtKB-SubCell"/>
</dbReference>
<evidence type="ECO:0000256" key="5">
    <source>
        <dbReference type="ARBA" id="ARBA00022692"/>
    </source>
</evidence>
<evidence type="ECO:0000256" key="9">
    <source>
        <dbReference type="ARBA" id="ARBA00022989"/>
    </source>
</evidence>
<comment type="similarity">
    <text evidence="4 12">Belongs to the EMP24/GP25L family.</text>
</comment>
<evidence type="ECO:0000256" key="10">
    <source>
        <dbReference type="ARBA" id="ARBA00023034"/>
    </source>
</evidence>
<proteinExistence type="inferred from homology"/>
<feature type="chain" id="PRO_5034633014" evidence="13">
    <location>
        <begin position="28"/>
        <end position="100"/>
    </location>
</feature>
<dbReference type="GeneTree" id="ENSGT00940000155468"/>
<keyword evidence="5 12" id="KW-0812">Transmembrane</keyword>
<evidence type="ECO:0000256" key="2">
    <source>
        <dbReference type="ARBA" id="ARBA00004151"/>
    </source>
</evidence>
<dbReference type="Ensembl" id="ENSMSIT00000030359.1">
    <property type="protein sequence ID" value="ENSMSIP00000024055.1"/>
    <property type="gene ID" value="ENSMSIG00000020304.1"/>
</dbReference>
<keyword evidence="8" id="KW-0813">Transport</keyword>
<accession>A0A8C6HLW8</accession>
<evidence type="ECO:0000256" key="8">
    <source>
        <dbReference type="ARBA" id="ARBA00022927"/>
    </source>
</evidence>
<dbReference type="AlphaFoldDB" id="A0A8C6HLW8"/>
<feature type="signal peptide" evidence="13">
    <location>
        <begin position="1"/>
        <end position="27"/>
    </location>
</feature>
<evidence type="ECO:0000256" key="1">
    <source>
        <dbReference type="ARBA" id="ARBA00004115"/>
    </source>
</evidence>
<keyword evidence="8" id="KW-0653">Protein transport</keyword>
<dbReference type="PANTHER" id="PTHR22811">
    <property type="entry name" value="TRANSMEMBRANE EMP24 DOMAIN-CONTAINING PROTEIN"/>
    <property type="match status" value="1"/>
</dbReference>
<keyword evidence="7" id="KW-0256">Endoplasmic reticulum</keyword>